<dbReference type="OrthoDB" id="9801725at2"/>
<dbReference type="PIRSF" id="PIRSF004681">
    <property type="entry name" value="UCP004681"/>
    <property type="match status" value="1"/>
</dbReference>
<dbReference type="AlphaFoldDB" id="A0A0P6Y1S6"/>
<dbReference type="Gene3D" id="2.60.120.460">
    <property type="entry name" value="YjbQ-like"/>
    <property type="match status" value="1"/>
</dbReference>
<name>A0A0P6Y1S6_9CHLR</name>
<comment type="caution">
    <text evidence="2">The sequence shown here is derived from an EMBL/GenBank/DDBJ whole genome shotgun (WGS) entry which is preliminary data.</text>
</comment>
<dbReference type="NCBIfam" id="TIGR00149">
    <property type="entry name" value="TIGR00149_YjbQ"/>
    <property type="match status" value="1"/>
</dbReference>
<gene>
    <name evidence="2" type="ORF">ADN01_02880</name>
</gene>
<dbReference type="PANTHER" id="PTHR30615">
    <property type="entry name" value="UNCHARACTERIZED PROTEIN YJBQ-RELATED"/>
    <property type="match status" value="1"/>
</dbReference>
<dbReference type="Proteomes" id="UP000050501">
    <property type="component" value="Unassembled WGS sequence"/>
</dbReference>
<proteinExistence type="inferred from homology"/>
<evidence type="ECO:0000313" key="3">
    <source>
        <dbReference type="Proteomes" id="UP000050501"/>
    </source>
</evidence>
<keyword evidence="3" id="KW-1185">Reference proteome</keyword>
<dbReference type="RefSeq" id="WP_062416993.1">
    <property type="nucleotide sequence ID" value="NZ_DF967974.1"/>
</dbReference>
<accession>A0A0P6Y1S6</accession>
<reference evidence="2 3" key="1">
    <citation type="submission" date="2015-07" db="EMBL/GenBank/DDBJ databases">
        <title>Genome sequence of Levilinea saccharolytica DSM 16555.</title>
        <authorList>
            <person name="Hemp J."/>
            <person name="Ward L.M."/>
            <person name="Pace L.A."/>
            <person name="Fischer W.W."/>
        </authorList>
    </citation>
    <scope>NUCLEOTIDE SEQUENCE [LARGE SCALE GENOMIC DNA]</scope>
    <source>
        <strain evidence="2 3">KIBI-1</strain>
    </source>
</reference>
<dbReference type="STRING" id="229921.ADN01_02880"/>
<evidence type="ECO:0000313" key="2">
    <source>
        <dbReference type="EMBL" id="KPL89843.1"/>
    </source>
</evidence>
<sequence length="136" mass="14652">MLKTIVLDTPEKESLTNITAAVEEVVKASGVQEGICVLYVPHTTAGLINNSGMDPATAVDLLDELRRLVPTRVDFKHQYDTPADAAGHIKSSLLGVSQTLIVTGGQLALGHSQSILFCEFDGPRQRRVIVRVMADV</sequence>
<comment type="similarity">
    <text evidence="1">Belongs to the UPF0047 family.</text>
</comment>
<organism evidence="2 3">
    <name type="scientific">Levilinea saccharolytica</name>
    <dbReference type="NCBI Taxonomy" id="229921"/>
    <lineage>
        <taxon>Bacteria</taxon>
        <taxon>Bacillati</taxon>
        <taxon>Chloroflexota</taxon>
        <taxon>Anaerolineae</taxon>
        <taxon>Anaerolineales</taxon>
        <taxon>Anaerolineaceae</taxon>
        <taxon>Levilinea</taxon>
    </lineage>
</organism>
<dbReference type="InterPro" id="IPR035917">
    <property type="entry name" value="YjbQ-like_sf"/>
</dbReference>
<dbReference type="EMBL" id="LGCM01000014">
    <property type="protein sequence ID" value="KPL89843.1"/>
    <property type="molecule type" value="Genomic_DNA"/>
</dbReference>
<dbReference type="PANTHER" id="PTHR30615:SF8">
    <property type="entry name" value="UPF0047 PROTEIN C4A8.02C"/>
    <property type="match status" value="1"/>
</dbReference>
<evidence type="ECO:0000256" key="1">
    <source>
        <dbReference type="ARBA" id="ARBA00005534"/>
    </source>
</evidence>
<protein>
    <submittedName>
        <fullName evidence="2">Secondary thiamine-phosphate synthase enzyme</fullName>
    </submittedName>
</protein>
<dbReference type="InterPro" id="IPR001602">
    <property type="entry name" value="UPF0047_YjbQ-like"/>
</dbReference>
<dbReference type="SUPFAM" id="SSF111038">
    <property type="entry name" value="YjbQ-like"/>
    <property type="match status" value="1"/>
</dbReference>
<dbReference type="Pfam" id="PF01894">
    <property type="entry name" value="YjbQ"/>
    <property type="match status" value="1"/>
</dbReference>